<dbReference type="InterPro" id="IPR002525">
    <property type="entry name" value="Transp_IS110-like_N"/>
</dbReference>
<organism evidence="2 3">
    <name type="scientific">Streptococcus suis R61</name>
    <dbReference type="NCBI Taxonomy" id="996306"/>
    <lineage>
        <taxon>Bacteria</taxon>
        <taxon>Bacillati</taxon>
        <taxon>Bacillota</taxon>
        <taxon>Bacilli</taxon>
        <taxon>Lactobacillales</taxon>
        <taxon>Streptococcaceae</taxon>
        <taxon>Streptococcus</taxon>
    </lineage>
</organism>
<dbReference type="InterPro" id="IPR047650">
    <property type="entry name" value="Transpos_IS110"/>
</dbReference>
<accession>A0AA87F9N9</accession>
<sequence>MSFVFPSTCPKRYLATFDTTTKGLRAYHDFLSQFHVEAVGMESTGVYWCPVWHALCDDFELILAQPAHMKAITGQKTDKKDAYWIAK</sequence>
<dbReference type="PANTHER" id="PTHR33055">
    <property type="entry name" value="TRANSPOSASE FOR INSERTION SEQUENCE ELEMENT IS1111A"/>
    <property type="match status" value="1"/>
</dbReference>
<dbReference type="GO" id="GO:0004803">
    <property type="term" value="F:transposase activity"/>
    <property type="evidence" value="ECO:0007669"/>
    <property type="project" value="InterPro"/>
</dbReference>
<feature type="domain" description="Transposase IS110-like N-terminal" evidence="1">
    <location>
        <begin position="16"/>
        <end position="87"/>
    </location>
</feature>
<dbReference type="Pfam" id="PF01548">
    <property type="entry name" value="DEDD_Tnp_IS110"/>
    <property type="match status" value="1"/>
</dbReference>
<dbReference type="EMBL" id="AEYY01000021">
    <property type="protein sequence ID" value="EHC03294.1"/>
    <property type="molecule type" value="Genomic_DNA"/>
</dbReference>
<comment type="caution">
    <text evidence="2">The sequence shown here is derived from an EMBL/GenBank/DDBJ whole genome shotgun (WGS) entry which is preliminary data.</text>
</comment>
<dbReference type="GO" id="GO:0006313">
    <property type="term" value="P:DNA transposition"/>
    <property type="evidence" value="ECO:0007669"/>
    <property type="project" value="InterPro"/>
</dbReference>
<gene>
    <name evidence="2" type="ORF">SSUR61_0691</name>
</gene>
<protein>
    <submittedName>
        <fullName evidence="2">Transposase</fullName>
    </submittedName>
</protein>
<reference evidence="2 3" key="1">
    <citation type="submission" date="2011-03" db="EMBL/GenBank/DDBJ databases">
        <title>Deep-sequencing identification of multiple resistance mechanism for the high antibiotic-resistance strain Streptococcus suis R61.</title>
        <authorList>
            <person name="Hu P."/>
            <person name="Yang M."/>
            <person name="Jin M."/>
            <person name="Xiao J."/>
        </authorList>
    </citation>
    <scope>NUCLEOTIDE SEQUENCE [LARGE SCALE GENOMIC DNA]</scope>
    <source>
        <strain evidence="2 3">R61</strain>
    </source>
</reference>
<dbReference type="AlphaFoldDB" id="A0AA87F9N9"/>
<proteinExistence type="predicted"/>
<dbReference type="GO" id="GO:0003677">
    <property type="term" value="F:DNA binding"/>
    <property type="evidence" value="ECO:0007669"/>
    <property type="project" value="InterPro"/>
</dbReference>
<evidence type="ECO:0000259" key="1">
    <source>
        <dbReference type="Pfam" id="PF01548"/>
    </source>
</evidence>
<name>A0AA87F9N9_STRSU</name>
<dbReference type="Proteomes" id="UP000004014">
    <property type="component" value="Unassembled WGS sequence"/>
</dbReference>
<evidence type="ECO:0000313" key="2">
    <source>
        <dbReference type="EMBL" id="EHC03294.1"/>
    </source>
</evidence>
<evidence type="ECO:0000313" key="3">
    <source>
        <dbReference type="Proteomes" id="UP000004014"/>
    </source>
</evidence>